<dbReference type="InterPro" id="IPR017896">
    <property type="entry name" value="4Fe4S_Fe-S-bd"/>
</dbReference>
<keyword evidence="1" id="KW-0004">4Fe-4S</keyword>
<dbReference type="PANTHER" id="PTHR43687">
    <property type="entry name" value="ADENYLYLSULFATE REDUCTASE, BETA SUBUNIT"/>
    <property type="match status" value="1"/>
</dbReference>
<dbReference type="InterPro" id="IPR007160">
    <property type="entry name" value="DUF362"/>
</dbReference>
<evidence type="ECO:0000256" key="3">
    <source>
        <dbReference type="ARBA" id="ARBA00023004"/>
    </source>
</evidence>
<dbReference type="PROSITE" id="PS00198">
    <property type="entry name" value="4FE4S_FER_1"/>
    <property type="match status" value="1"/>
</dbReference>
<dbReference type="PANTHER" id="PTHR43687:SF1">
    <property type="entry name" value="FERREDOXIN III"/>
    <property type="match status" value="1"/>
</dbReference>
<evidence type="ECO:0000256" key="1">
    <source>
        <dbReference type="ARBA" id="ARBA00022485"/>
    </source>
</evidence>
<dbReference type="Gene3D" id="3.30.70.20">
    <property type="match status" value="2"/>
</dbReference>
<dbReference type="RefSeq" id="WP_273264873.1">
    <property type="nucleotide sequence ID" value="NZ_JAAZVV010000008.1"/>
</dbReference>
<comment type="caution">
    <text evidence="6">The sequence shown here is derived from an EMBL/GenBank/DDBJ whole genome shotgun (WGS) entry which is preliminary data.</text>
</comment>
<dbReference type="Proteomes" id="UP000262325">
    <property type="component" value="Unassembled WGS sequence"/>
</dbReference>
<feature type="domain" description="4Fe-4S ferredoxin-type" evidence="5">
    <location>
        <begin position="186"/>
        <end position="215"/>
    </location>
</feature>
<dbReference type="GO" id="GO:0046872">
    <property type="term" value="F:metal ion binding"/>
    <property type="evidence" value="ECO:0007669"/>
    <property type="project" value="UniProtKB-KW"/>
</dbReference>
<dbReference type="InterPro" id="IPR017900">
    <property type="entry name" value="4Fe4S_Fe_S_CS"/>
</dbReference>
<evidence type="ECO:0000256" key="4">
    <source>
        <dbReference type="ARBA" id="ARBA00023014"/>
    </source>
</evidence>
<keyword evidence="2" id="KW-0479">Metal-binding</keyword>
<dbReference type="Pfam" id="PF04015">
    <property type="entry name" value="DUF362"/>
    <property type="match status" value="1"/>
</dbReference>
<keyword evidence="4" id="KW-0411">Iron-sulfur</keyword>
<evidence type="ECO:0000256" key="2">
    <source>
        <dbReference type="ARBA" id="ARBA00022723"/>
    </source>
</evidence>
<dbReference type="InterPro" id="IPR050572">
    <property type="entry name" value="Fe-S_Ferredoxin"/>
</dbReference>
<dbReference type="EMBL" id="DPPF01000066">
    <property type="protein sequence ID" value="HCW92675.1"/>
    <property type="molecule type" value="Genomic_DNA"/>
</dbReference>
<sequence>MSSKVFYSTMQNKGLQSPLSKITRLLNKCDPKSKYGSKQLVAVKTHFGEYGNTAFLKPVYLRPVIEKLKQLKCNPFLADTNTLYVGMRTNTVDHLHNAFLNGFNYSTFQIPVIIADGLRGENSLDIPVDGELLDHVKIASDIYNADAMVVVSHFKGHELTGIGGAVKNISMGCASRQGKLIMHSTSKPVVHKEKCTSCGLCAANCAADAIVFGPKAEITEACTGCTRCVAVCPESAIGIDWNESSDNTQRKMAEYAKAIHDHFENKIVYLNFITDVAPTCDCFPANDTPVCPDLGFLASTDPVAIDKASFDLVAKHSPDGIDPFGKIYEEIDPIIQLKHAEKIGLGSTSYEIKMVK</sequence>
<accession>A0A3D5Q9Z5</accession>
<gene>
    <name evidence="6" type="ORF">DHM44_03230</name>
</gene>
<name>A0A3D5Q9Z5_FLESI</name>
<evidence type="ECO:0000313" key="7">
    <source>
        <dbReference type="Proteomes" id="UP000262325"/>
    </source>
</evidence>
<keyword evidence="3" id="KW-0408">Iron</keyword>
<evidence type="ECO:0000259" key="5">
    <source>
        <dbReference type="PROSITE" id="PS51379"/>
    </source>
</evidence>
<evidence type="ECO:0000313" key="6">
    <source>
        <dbReference type="EMBL" id="HCW92675.1"/>
    </source>
</evidence>
<proteinExistence type="predicted"/>
<dbReference type="GO" id="GO:0051539">
    <property type="term" value="F:4 iron, 4 sulfur cluster binding"/>
    <property type="evidence" value="ECO:0007669"/>
    <property type="project" value="UniProtKB-KW"/>
</dbReference>
<dbReference type="SUPFAM" id="SSF54862">
    <property type="entry name" value="4Fe-4S ferredoxins"/>
    <property type="match status" value="1"/>
</dbReference>
<feature type="domain" description="4Fe-4S ferredoxin-type" evidence="5">
    <location>
        <begin position="219"/>
        <end position="242"/>
    </location>
</feature>
<dbReference type="AlphaFoldDB" id="A0A3D5Q9Z5"/>
<reference evidence="6 7" key="1">
    <citation type="journal article" date="2018" name="Nat. Biotechnol.">
        <title>A standardized bacterial taxonomy based on genome phylogeny substantially revises the tree of life.</title>
        <authorList>
            <person name="Parks D.H."/>
            <person name="Chuvochina M."/>
            <person name="Waite D.W."/>
            <person name="Rinke C."/>
            <person name="Skarshewski A."/>
            <person name="Chaumeil P.A."/>
            <person name="Hugenholtz P."/>
        </authorList>
    </citation>
    <scope>NUCLEOTIDE SEQUENCE [LARGE SCALE GENOMIC DNA]</scope>
    <source>
        <strain evidence="6">UBA8672</strain>
    </source>
</reference>
<protein>
    <submittedName>
        <fullName evidence="6">4Fe-4S ferredoxin</fullName>
    </submittedName>
</protein>
<dbReference type="PROSITE" id="PS51379">
    <property type="entry name" value="4FE4S_FER_2"/>
    <property type="match status" value="2"/>
</dbReference>
<organism evidence="6 7">
    <name type="scientific">Flexistipes sinusarabici</name>
    <dbReference type="NCBI Taxonomy" id="2352"/>
    <lineage>
        <taxon>Bacteria</taxon>
        <taxon>Pseudomonadati</taxon>
        <taxon>Deferribacterota</taxon>
        <taxon>Deferribacteres</taxon>
        <taxon>Deferribacterales</taxon>
        <taxon>Flexistipitaceae</taxon>
        <taxon>Flexistipes</taxon>
    </lineage>
</organism>